<accession>A0A4C1ZRF7</accession>
<dbReference type="AlphaFoldDB" id="A0A4C1ZRF7"/>
<dbReference type="Proteomes" id="UP000299102">
    <property type="component" value="Unassembled WGS sequence"/>
</dbReference>
<evidence type="ECO:0000313" key="1">
    <source>
        <dbReference type="EMBL" id="GBP90368.1"/>
    </source>
</evidence>
<comment type="caution">
    <text evidence="1">The sequence shown here is derived from an EMBL/GenBank/DDBJ whole genome shotgun (WGS) entry which is preliminary data.</text>
</comment>
<reference evidence="1 2" key="1">
    <citation type="journal article" date="2019" name="Commun. Biol.">
        <title>The bagworm genome reveals a unique fibroin gene that provides high tensile strength.</title>
        <authorList>
            <person name="Kono N."/>
            <person name="Nakamura H."/>
            <person name="Ohtoshi R."/>
            <person name="Tomita M."/>
            <person name="Numata K."/>
            <person name="Arakawa K."/>
        </authorList>
    </citation>
    <scope>NUCLEOTIDE SEQUENCE [LARGE SCALE GENOMIC DNA]</scope>
</reference>
<keyword evidence="2" id="KW-1185">Reference proteome</keyword>
<name>A0A4C1ZRF7_EUMVA</name>
<gene>
    <name evidence="1" type="ORF">EVAR_49097_1</name>
</gene>
<organism evidence="1 2">
    <name type="scientific">Eumeta variegata</name>
    <name type="common">Bagworm moth</name>
    <name type="synonym">Eumeta japonica</name>
    <dbReference type="NCBI Taxonomy" id="151549"/>
    <lineage>
        <taxon>Eukaryota</taxon>
        <taxon>Metazoa</taxon>
        <taxon>Ecdysozoa</taxon>
        <taxon>Arthropoda</taxon>
        <taxon>Hexapoda</taxon>
        <taxon>Insecta</taxon>
        <taxon>Pterygota</taxon>
        <taxon>Neoptera</taxon>
        <taxon>Endopterygota</taxon>
        <taxon>Lepidoptera</taxon>
        <taxon>Glossata</taxon>
        <taxon>Ditrysia</taxon>
        <taxon>Tineoidea</taxon>
        <taxon>Psychidae</taxon>
        <taxon>Oiketicinae</taxon>
        <taxon>Eumeta</taxon>
    </lineage>
</organism>
<evidence type="ECO:0000313" key="2">
    <source>
        <dbReference type="Proteomes" id="UP000299102"/>
    </source>
</evidence>
<protein>
    <submittedName>
        <fullName evidence="1">Uncharacterized protein</fullName>
    </submittedName>
</protein>
<dbReference type="EMBL" id="BGZK01002078">
    <property type="protein sequence ID" value="GBP90368.1"/>
    <property type="molecule type" value="Genomic_DNA"/>
</dbReference>
<proteinExistence type="predicted"/>
<sequence length="108" mass="12488">MILSYDFKKRIVSNELRKKDVFGAVDTTSSRRLKVCRKVIDIRSAPLKNTENPYKDRAPHGPAARAFIERGAARRRSETPVMWTSVRACRALPFGRRRRINFALERNA</sequence>